<reference evidence="1 2" key="2">
    <citation type="submission" date="2022-06" db="EMBL/GenBank/DDBJ databases">
        <title>Genomic Encyclopedia of Type Strains, Phase I: the one thousand microbial genomes (KMG-I) project.</title>
        <authorList>
            <person name="Kyrpides N."/>
        </authorList>
    </citation>
    <scope>NUCLEOTIDE SEQUENCE [LARGE SCALE GENOMIC DNA]</scope>
    <source>
        <strain evidence="1 2">DSM 43889</strain>
    </source>
</reference>
<protein>
    <submittedName>
        <fullName evidence="1">Uncharacterized protein</fullName>
    </submittedName>
</protein>
<evidence type="ECO:0000313" key="1">
    <source>
        <dbReference type="EMBL" id="MCP2333168.1"/>
    </source>
</evidence>
<reference evidence="1 2" key="1">
    <citation type="submission" date="2013-07" db="EMBL/GenBank/DDBJ databases">
        <authorList>
            <consortium name="DOE Joint Genome Institute"/>
            <person name="Reeve W."/>
            <person name="Huntemann M."/>
            <person name="Han J."/>
            <person name="Chen A."/>
            <person name="Kyrpides N."/>
            <person name="Mavromatis K."/>
            <person name="Markowitz V."/>
            <person name="Palaniappan K."/>
            <person name="Ivanova N."/>
            <person name="Schaumberg A."/>
            <person name="Pati A."/>
            <person name="Liolios K."/>
            <person name="Nordberg H.P."/>
            <person name="Cantor M.N."/>
            <person name="Hua S.X."/>
            <person name="Woyke T."/>
        </authorList>
    </citation>
    <scope>NUCLEOTIDE SEQUENCE [LARGE SCALE GENOMIC DNA]</scope>
    <source>
        <strain evidence="1 2">DSM 43889</strain>
    </source>
</reference>
<accession>A0ABT1JKZ0</accession>
<keyword evidence="2" id="KW-1185">Reference proteome</keyword>
<comment type="caution">
    <text evidence="1">The sequence shown here is derived from an EMBL/GenBank/DDBJ whole genome shotgun (WGS) entry which is preliminary data.</text>
</comment>
<name>A0ABT1JKZ0_ACTCY</name>
<gene>
    <name evidence="1" type="ORF">G443_003438</name>
</gene>
<evidence type="ECO:0000313" key="2">
    <source>
        <dbReference type="Proteomes" id="UP000791080"/>
    </source>
</evidence>
<dbReference type="EMBL" id="AUBJ02000001">
    <property type="protein sequence ID" value="MCP2333168.1"/>
    <property type="molecule type" value="Genomic_DNA"/>
</dbReference>
<organism evidence="1 2">
    <name type="scientific">Actinoalloteichus caeruleus DSM 43889</name>
    <dbReference type="NCBI Taxonomy" id="1120930"/>
    <lineage>
        <taxon>Bacteria</taxon>
        <taxon>Bacillati</taxon>
        <taxon>Actinomycetota</taxon>
        <taxon>Actinomycetes</taxon>
        <taxon>Pseudonocardiales</taxon>
        <taxon>Pseudonocardiaceae</taxon>
        <taxon>Actinoalloteichus</taxon>
        <taxon>Actinoalloteichus cyanogriseus</taxon>
    </lineage>
</organism>
<proteinExistence type="predicted"/>
<dbReference type="Proteomes" id="UP000791080">
    <property type="component" value="Unassembled WGS sequence"/>
</dbReference>
<sequence>MTDEVGVITGDLELRTECDEHGRVFVWVRYAEADEWYRLGACEVTLHDVRDHEVLHRALLGALHRPRG</sequence>